<gene>
    <name evidence="3" type="ORF">IAC07_04745</name>
</gene>
<comment type="caution">
    <text evidence="3">The sequence shown here is derived from an EMBL/GenBank/DDBJ whole genome shotgun (WGS) entry which is preliminary data.</text>
</comment>
<evidence type="ECO:0000313" key="3">
    <source>
        <dbReference type="EMBL" id="MBO8454015.1"/>
    </source>
</evidence>
<dbReference type="InterPro" id="IPR013783">
    <property type="entry name" value="Ig-like_fold"/>
</dbReference>
<dbReference type="CDD" id="cd14948">
    <property type="entry name" value="BACON"/>
    <property type="match status" value="1"/>
</dbReference>
<dbReference type="InterPro" id="IPR024361">
    <property type="entry name" value="BACON"/>
</dbReference>
<keyword evidence="1" id="KW-0732">Signal</keyword>
<dbReference type="Proteomes" id="UP000771749">
    <property type="component" value="Unassembled WGS sequence"/>
</dbReference>
<evidence type="ECO:0000259" key="2">
    <source>
        <dbReference type="Pfam" id="PF19190"/>
    </source>
</evidence>
<evidence type="ECO:0000313" key="4">
    <source>
        <dbReference type="Proteomes" id="UP000771749"/>
    </source>
</evidence>
<proteinExistence type="predicted"/>
<reference evidence="3" key="1">
    <citation type="submission" date="2020-10" db="EMBL/GenBank/DDBJ databases">
        <authorList>
            <person name="Gilroy R."/>
        </authorList>
    </citation>
    <scope>NUCLEOTIDE SEQUENCE</scope>
    <source>
        <strain evidence="3">F1-3629</strain>
    </source>
</reference>
<feature type="chain" id="PRO_5037186333" evidence="1">
    <location>
        <begin position="19"/>
        <end position="790"/>
    </location>
</feature>
<feature type="signal peptide" evidence="1">
    <location>
        <begin position="1"/>
        <end position="18"/>
    </location>
</feature>
<evidence type="ECO:0000256" key="1">
    <source>
        <dbReference type="SAM" id="SignalP"/>
    </source>
</evidence>
<dbReference type="PROSITE" id="PS51257">
    <property type="entry name" value="PROKAR_LIPOPROTEIN"/>
    <property type="match status" value="1"/>
</dbReference>
<accession>A0A940IGK5</accession>
<feature type="domain" description="BACON" evidence="2">
    <location>
        <begin position="31"/>
        <end position="119"/>
    </location>
</feature>
<dbReference type="AlphaFoldDB" id="A0A940IGK5"/>
<sequence length="790" mass="84597">MKFKYLFLFGLASAALLAGCKEEEPVVTPSIEVKPEVLSFSAEGTSKTVSVTANGSWKATIDYDENSGWLSVTPESGDASDNAVTVEITAEENTASEARNATVTFTNSSAYVRISVTQGKAEEGGDTPDDEKEIVDATVAEFLAADPDDDGKLYRLTGTVEDIGVVSLMSFTLVDGNDEVQVPFLAVSAESSEDAIAEYGISNGDKVTLVGARGQLSGSPAVMEAYYESHEQGGDVPQEPQEVSIQEFIDAPESDVRLYQLTGTIDKLEDLGTMHSFMLADEGNVSVQVWGLDESAEKDSDAFDWIDLEQGDKVTLVGKRGSFDGTPQVHDAYYVSHEIGLRYYDMPDVIGLEPGRAVRTEGQVLGIGSDCFVFGYTSDAVVINDPDALAGLEFGDRLTVEGTTASLYGLTSLEDVTVVSNSPDQIYTLAAEDLESKFGEIKGGNVRYVKYTGTVTSSGSDYTISVSGSTGHLVSAPASVDLASLAGKEAALEAFYIGEDGSDFYLMPVKAQATSAEVFFYLDEDVMNNGLVIPAGQSSVTFTVYASPEVSYSISVIAGGEFWEDSYTVTPSTGGKGTAEYTIVSGSGINTDSRPHTADVRIVVNNEYKDQLDPYFYDVTLTHMNGTEEGGDGEDGSFVKMTGALADYSGTYLIVFEEASVAFDGSANSAKLRSGPTVSVSIASDEIAATDDLKASAVELVKEGDIYYLKTASGYYLYNPTASDMIMGIEKLPTNKTIYQQKIEYTDGHHKISTASHGNVLMYYNSAAKFYGSSNYSSPDYQKPVLYRLQ</sequence>
<reference evidence="3" key="2">
    <citation type="journal article" date="2021" name="PeerJ">
        <title>Extensive microbial diversity within the chicken gut microbiome revealed by metagenomics and culture.</title>
        <authorList>
            <person name="Gilroy R."/>
            <person name="Ravi A."/>
            <person name="Getino M."/>
            <person name="Pursley I."/>
            <person name="Horton D.L."/>
            <person name="Alikhan N.F."/>
            <person name="Baker D."/>
            <person name="Gharbi K."/>
            <person name="Hall N."/>
            <person name="Watson M."/>
            <person name="Adriaenssens E.M."/>
            <person name="Foster-Nyarko E."/>
            <person name="Jarju S."/>
            <person name="Secka A."/>
            <person name="Antonio M."/>
            <person name="Oren A."/>
            <person name="Chaudhuri R.R."/>
            <person name="La Ragione R."/>
            <person name="Hildebrand F."/>
            <person name="Pallen M.J."/>
        </authorList>
    </citation>
    <scope>NUCLEOTIDE SEQUENCE</scope>
    <source>
        <strain evidence="3">F1-3629</strain>
    </source>
</reference>
<organism evidence="3 4">
    <name type="scientific">Candidatus Cryptobacteroides gallistercoris</name>
    <dbReference type="NCBI Taxonomy" id="2840765"/>
    <lineage>
        <taxon>Bacteria</taxon>
        <taxon>Pseudomonadati</taxon>
        <taxon>Bacteroidota</taxon>
        <taxon>Bacteroidia</taxon>
        <taxon>Bacteroidales</taxon>
        <taxon>Candidatus Cryptobacteroides</taxon>
    </lineage>
</organism>
<dbReference type="EMBL" id="JADIMJ010000070">
    <property type="protein sequence ID" value="MBO8454015.1"/>
    <property type="molecule type" value="Genomic_DNA"/>
</dbReference>
<dbReference type="Pfam" id="PF19190">
    <property type="entry name" value="BACON_2"/>
    <property type="match status" value="1"/>
</dbReference>
<dbReference type="Gene3D" id="2.60.40.10">
    <property type="entry name" value="Immunoglobulins"/>
    <property type="match status" value="1"/>
</dbReference>
<protein>
    <submittedName>
        <fullName evidence="3">BACON domain-containing protein</fullName>
    </submittedName>
</protein>
<name>A0A940IGK5_9BACT</name>